<comment type="caution">
    <text evidence="2">The sequence shown here is derived from an EMBL/GenBank/DDBJ whole genome shotgun (WGS) entry which is preliminary data.</text>
</comment>
<dbReference type="InterPro" id="IPR036291">
    <property type="entry name" value="NAD(P)-bd_dom_sf"/>
</dbReference>
<dbReference type="InterPro" id="IPR051207">
    <property type="entry name" value="ComplexI_NDUFA9_subunit"/>
</dbReference>
<dbReference type="Gene3D" id="3.40.50.720">
    <property type="entry name" value="NAD(P)-binding Rossmann-like Domain"/>
    <property type="match status" value="1"/>
</dbReference>
<feature type="domain" description="NAD(P)-binding" evidence="1">
    <location>
        <begin position="8"/>
        <end position="141"/>
    </location>
</feature>
<dbReference type="InterPro" id="IPR016040">
    <property type="entry name" value="NAD(P)-bd_dom"/>
</dbReference>
<sequence length="263" mass="28802">MKRVLVTGGTGVLGKEVVEALKARGSIPRVLSRKNILSWPGVETVQGDLTTGAGVEAALKDVEVVIHCAHNPTHARQNTLATQNLLKAVQQSSVKHVVLISIIGIDRLTFYPYYKAKLQDEQVLESSGIPYTILRAAQFHDFVGFLIQSIVKSPLILLPRDLPFQPVGLSAVAETLAQAALQAPAGRLPDLAGPEVLTLDQLTHSFLKAQGIQKTMYTFPLPLSVFKVFRELASSQVTRKGETWQEWLSRRSQTTNAYQKAQG</sequence>
<dbReference type="Proteomes" id="UP000632222">
    <property type="component" value="Unassembled WGS sequence"/>
</dbReference>
<protein>
    <submittedName>
        <fullName evidence="2">Nucleotide-diphosphate-sugar epimerase</fullName>
    </submittedName>
</protein>
<dbReference type="PANTHER" id="PTHR12126">
    <property type="entry name" value="NADH-UBIQUINONE OXIDOREDUCTASE 39 KDA SUBUNIT-RELATED"/>
    <property type="match status" value="1"/>
</dbReference>
<dbReference type="EMBL" id="BMOD01000011">
    <property type="protein sequence ID" value="GGJ41219.1"/>
    <property type="molecule type" value="Genomic_DNA"/>
</dbReference>
<keyword evidence="3" id="KW-1185">Reference proteome</keyword>
<name>A0ABQ2D1V1_9DEIO</name>
<reference evidence="3" key="1">
    <citation type="journal article" date="2019" name="Int. J. Syst. Evol. Microbiol.">
        <title>The Global Catalogue of Microorganisms (GCM) 10K type strain sequencing project: providing services to taxonomists for standard genome sequencing and annotation.</title>
        <authorList>
            <consortium name="The Broad Institute Genomics Platform"/>
            <consortium name="The Broad Institute Genome Sequencing Center for Infectious Disease"/>
            <person name="Wu L."/>
            <person name="Ma J."/>
        </authorList>
    </citation>
    <scope>NUCLEOTIDE SEQUENCE [LARGE SCALE GENOMIC DNA]</scope>
    <source>
        <strain evidence="3">JCM 14370</strain>
    </source>
</reference>
<gene>
    <name evidence="2" type="ORF">GCM10008938_29030</name>
</gene>
<dbReference type="PANTHER" id="PTHR12126:SF11">
    <property type="entry name" value="NADH DEHYDROGENASE [UBIQUINONE] 1 ALPHA SUBCOMPLEX SUBUNIT 9, MITOCHONDRIAL"/>
    <property type="match status" value="1"/>
</dbReference>
<dbReference type="RefSeq" id="WP_189003512.1">
    <property type="nucleotide sequence ID" value="NZ_BMOD01000011.1"/>
</dbReference>
<dbReference type="SUPFAM" id="SSF51735">
    <property type="entry name" value="NAD(P)-binding Rossmann-fold domains"/>
    <property type="match status" value="1"/>
</dbReference>
<evidence type="ECO:0000313" key="2">
    <source>
        <dbReference type="EMBL" id="GGJ41219.1"/>
    </source>
</evidence>
<evidence type="ECO:0000259" key="1">
    <source>
        <dbReference type="Pfam" id="PF13460"/>
    </source>
</evidence>
<dbReference type="Pfam" id="PF13460">
    <property type="entry name" value="NAD_binding_10"/>
    <property type="match status" value="1"/>
</dbReference>
<accession>A0ABQ2D1V1</accession>
<organism evidence="2 3">
    <name type="scientific">Deinococcus roseus</name>
    <dbReference type="NCBI Taxonomy" id="392414"/>
    <lineage>
        <taxon>Bacteria</taxon>
        <taxon>Thermotogati</taxon>
        <taxon>Deinococcota</taxon>
        <taxon>Deinococci</taxon>
        <taxon>Deinococcales</taxon>
        <taxon>Deinococcaceae</taxon>
        <taxon>Deinococcus</taxon>
    </lineage>
</organism>
<evidence type="ECO:0000313" key="3">
    <source>
        <dbReference type="Proteomes" id="UP000632222"/>
    </source>
</evidence>
<proteinExistence type="predicted"/>